<dbReference type="Pfam" id="PF03631">
    <property type="entry name" value="Virul_fac_BrkB"/>
    <property type="match status" value="1"/>
</dbReference>
<keyword evidence="2" id="KW-1003">Cell membrane</keyword>
<evidence type="ECO:0000256" key="2">
    <source>
        <dbReference type="ARBA" id="ARBA00022475"/>
    </source>
</evidence>
<accession>A0ABS8PFT9</accession>
<dbReference type="Proteomes" id="UP001199469">
    <property type="component" value="Unassembled WGS sequence"/>
</dbReference>
<dbReference type="PANTHER" id="PTHR30213">
    <property type="entry name" value="INNER MEMBRANE PROTEIN YHJD"/>
    <property type="match status" value="1"/>
</dbReference>
<gene>
    <name evidence="7" type="ORF">LQ327_23630</name>
</gene>
<evidence type="ECO:0000313" key="8">
    <source>
        <dbReference type="Proteomes" id="UP001199469"/>
    </source>
</evidence>
<organism evidence="7 8">
    <name type="scientific">Actinomycetospora endophytica</name>
    <dbReference type="NCBI Taxonomy" id="2291215"/>
    <lineage>
        <taxon>Bacteria</taxon>
        <taxon>Bacillati</taxon>
        <taxon>Actinomycetota</taxon>
        <taxon>Actinomycetes</taxon>
        <taxon>Pseudonocardiales</taxon>
        <taxon>Pseudonocardiaceae</taxon>
        <taxon>Actinomycetospora</taxon>
    </lineage>
</organism>
<keyword evidence="5 6" id="KW-0472">Membrane</keyword>
<feature type="transmembrane region" description="Helical" evidence="6">
    <location>
        <begin position="259"/>
        <end position="281"/>
    </location>
</feature>
<feature type="transmembrane region" description="Helical" evidence="6">
    <location>
        <begin position="149"/>
        <end position="172"/>
    </location>
</feature>
<evidence type="ECO:0000313" key="7">
    <source>
        <dbReference type="EMBL" id="MCD2196370.1"/>
    </source>
</evidence>
<reference evidence="7 8" key="1">
    <citation type="submission" date="2021-11" db="EMBL/GenBank/DDBJ databases">
        <title>Draft genome sequence of Actinomycetospora sp. SF1 isolated from the rhizosphere soil.</title>
        <authorList>
            <person name="Duangmal K."/>
            <person name="Chantavorakit T."/>
        </authorList>
    </citation>
    <scope>NUCLEOTIDE SEQUENCE [LARGE SCALE GENOMIC DNA]</scope>
    <source>
        <strain evidence="7 8">TBRC 5722</strain>
    </source>
</reference>
<name>A0ABS8PFT9_9PSEU</name>
<evidence type="ECO:0000256" key="1">
    <source>
        <dbReference type="ARBA" id="ARBA00004651"/>
    </source>
</evidence>
<dbReference type="EMBL" id="JAJNDB010000005">
    <property type="protein sequence ID" value="MCD2196370.1"/>
    <property type="molecule type" value="Genomic_DNA"/>
</dbReference>
<feature type="transmembrane region" description="Helical" evidence="6">
    <location>
        <begin position="192"/>
        <end position="217"/>
    </location>
</feature>
<feature type="transmembrane region" description="Helical" evidence="6">
    <location>
        <begin position="42"/>
        <end position="70"/>
    </location>
</feature>
<dbReference type="InterPro" id="IPR017039">
    <property type="entry name" value="Virul_fac_BrkB"/>
</dbReference>
<protein>
    <submittedName>
        <fullName evidence="7">YihY/virulence factor BrkB family protein</fullName>
    </submittedName>
</protein>
<keyword evidence="8" id="KW-1185">Reference proteome</keyword>
<keyword evidence="3 6" id="KW-0812">Transmembrane</keyword>
<dbReference type="RefSeq" id="WP_230738215.1">
    <property type="nucleotide sequence ID" value="NZ_JAJNDB010000005.1"/>
</dbReference>
<evidence type="ECO:0000256" key="4">
    <source>
        <dbReference type="ARBA" id="ARBA00022989"/>
    </source>
</evidence>
<feature type="transmembrane region" description="Helical" evidence="6">
    <location>
        <begin position="229"/>
        <end position="253"/>
    </location>
</feature>
<proteinExistence type="predicted"/>
<evidence type="ECO:0000256" key="6">
    <source>
        <dbReference type="SAM" id="Phobius"/>
    </source>
</evidence>
<keyword evidence="4 6" id="KW-1133">Transmembrane helix</keyword>
<feature type="transmembrane region" description="Helical" evidence="6">
    <location>
        <begin position="109"/>
        <end position="128"/>
    </location>
</feature>
<evidence type="ECO:0000256" key="3">
    <source>
        <dbReference type="ARBA" id="ARBA00022692"/>
    </source>
</evidence>
<sequence>MARTGRVTAALGGWRRRVAGSRHTRRAGMTLVRYRDRDGNHYAAALTFFTLLSLVPLLMLGVSAAGFVLAADSSVFAQLDGLLSGVLPPGVSGPAGRIVDTVVAERGRLGVVALAVAMFSGWSWISHVRDAVTAMLGQERPSRRLVHTVASDVVTLLGIGSALVVSFVFAALTGKAGIALLDLSGLSGTLGARLVLLAGSLLLGLLANWLVVGFCLAKLPRTRRPVAEVLPAAAAGAVGLAALQQLGGLYLSLLGRSPAVTTLGALVGLLLFVYTVMRWLLVVTVWSATHVDEAVPDAATGARQAGGTLAVGASAGVAVRALTGR</sequence>
<evidence type="ECO:0000256" key="5">
    <source>
        <dbReference type="ARBA" id="ARBA00023136"/>
    </source>
</evidence>
<comment type="caution">
    <text evidence="7">The sequence shown here is derived from an EMBL/GenBank/DDBJ whole genome shotgun (WGS) entry which is preliminary data.</text>
</comment>
<dbReference type="PANTHER" id="PTHR30213:SF1">
    <property type="entry name" value="INNER MEMBRANE PROTEIN YHJD"/>
    <property type="match status" value="1"/>
</dbReference>
<comment type="subcellular location">
    <subcellularLocation>
        <location evidence="1">Cell membrane</location>
        <topology evidence="1">Multi-pass membrane protein</topology>
    </subcellularLocation>
</comment>